<evidence type="ECO:0000313" key="6">
    <source>
        <dbReference type="Proteomes" id="UP000549394"/>
    </source>
</evidence>
<dbReference type="PROSITE" id="PS50869">
    <property type="entry name" value="BRICHOS"/>
    <property type="match status" value="1"/>
</dbReference>
<keyword evidence="3" id="KW-1133">Transmembrane helix</keyword>
<proteinExistence type="predicted"/>
<sequence length="266" mass="29807">MTAFGNPARNEEEKGHELAASKKGGGGGGGGGKNVAFNTPNSAEKEIQVPQLKTLANRRRKTSRRLFVFMSVTFVLFSLALLGAVIALAVIYARRPTQLGRPIVVQLLDNRDQPVTQTSQINFEEKCITMHSNKTKNMDETQILMDYKAQFAAYLDVTKDECYLQRLRDTFDEDAESLESHQNRTVKMTAKKYVADESKLEKSLVDFVTDHQLTKHCRGRDMYFIYPYNSSMTVVNGTSSTIRKECSAIPCSSGFTIYICDPSAFQ</sequence>
<gene>
    <name evidence="5" type="ORF">DGYR_LOCUS8805</name>
</gene>
<evidence type="ECO:0000256" key="3">
    <source>
        <dbReference type="SAM" id="Phobius"/>
    </source>
</evidence>
<comment type="caution">
    <text evidence="5">The sequence shown here is derived from an EMBL/GenBank/DDBJ whole genome shotgun (WGS) entry which is preliminary data.</text>
</comment>
<protein>
    <submittedName>
        <fullName evidence="5">DgyrCDS9320</fullName>
    </submittedName>
</protein>
<feature type="compositionally biased region" description="Basic and acidic residues" evidence="2">
    <location>
        <begin position="9"/>
        <end position="20"/>
    </location>
</feature>
<evidence type="ECO:0000256" key="2">
    <source>
        <dbReference type="SAM" id="MobiDB-lite"/>
    </source>
</evidence>
<dbReference type="EMBL" id="CAJFCJ010000013">
    <property type="protein sequence ID" value="CAD5120760.1"/>
    <property type="molecule type" value="Genomic_DNA"/>
</dbReference>
<keyword evidence="6" id="KW-1185">Reference proteome</keyword>
<evidence type="ECO:0000313" key="5">
    <source>
        <dbReference type="EMBL" id="CAD5120760.1"/>
    </source>
</evidence>
<feature type="domain" description="BRICHOS" evidence="4">
    <location>
        <begin position="135"/>
        <end position="225"/>
    </location>
</feature>
<evidence type="ECO:0000256" key="1">
    <source>
        <dbReference type="ARBA" id="ARBA00023157"/>
    </source>
</evidence>
<accession>A0A7I8VX01</accession>
<dbReference type="InterPro" id="IPR007084">
    <property type="entry name" value="BRICHOS_dom"/>
</dbReference>
<keyword evidence="3" id="KW-0472">Membrane</keyword>
<name>A0A7I8VX01_9ANNE</name>
<dbReference type="Proteomes" id="UP000549394">
    <property type="component" value="Unassembled WGS sequence"/>
</dbReference>
<keyword evidence="3" id="KW-0812">Transmembrane</keyword>
<keyword evidence="1" id="KW-1015">Disulfide bond</keyword>
<feature type="transmembrane region" description="Helical" evidence="3">
    <location>
        <begin position="66"/>
        <end position="93"/>
    </location>
</feature>
<feature type="compositionally biased region" description="Gly residues" evidence="2">
    <location>
        <begin position="23"/>
        <end position="33"/>
    </location>
</feature>
<evidence type="ECO:0000259" key="4">
    <source>
        <dbReference type="PROSITE" id="PS50869"/>
    </source>
</evidence>
<organism evidence="5 6">
    <name type="scientific">Dimorphilus gyrociliatus</name>
    <dbReference type="NCBI Taxonomy" id="2664684"/>
    <lineage>
        <taxon>Eukaryota</taxon>
        <taxon>Metazoa</taxon>
        <taxon>Spiralia</taxon>
        <taxon>Lophotrochozoa</taxon>
        <taxon>Annelida</taxon>
        <taxon>Polychaeta</taxon>
        <taxon>Polychaeta incertae sedis</taxon>
        <taxon>Dinophilidae</taxon>
        <taxon>Dimorphilus</taxon>
    </lineage>
</organism>
<reference evidence="5 6" key="1">
    <citation type="submission" date="2020-08" db="EMBL/GenBank/DDBJ databases">
        <authorList>
            <person name="Hejnol A."/>
        </authorList>
    </citation>
    <scope>NUCLEOTIDE SEQUENCE [LARGE SCALE GENOMIC DNA]</scope>
</reference>
<feature type="region of interest" description="Disordered" evidence="2">
    <location>
        <begin position="1"/>
        <end position="42"/>
    </location>
</feature>
<dbReference type="AlphaFoldDB" id="A0A7I8VX01"/>